<gene>
    <name evidence="1" type="ORF">EYF80_001259</name>
</gene>
<sequence>MHIPSSGLFSSNPRVSPPLSRSLTQPLELLHQLVVELPAVLEGDEAVQTLALHLVRPTHHRSLRQRRVLRQSSLHLRCAHQIALALAFQFLPVFVEDGGLYSEERKVSVDYGTSALTDGIVVPLPRLWVDRLPDGTQNPQAGEVIPAGAEEETV</sequence>
<name>A0A4Z2JET1_9TELE</name>
<reference evidence="1 2" key="1">
    <citation type="submission" date="2019-03" db="EMBL/GenBank/DDBJ databases">
        <title>First draft genome of Liparis tanakae, snailfish: a comprehensive survey of snailfish specific genes.</title>
        <authorList>
            <person name="Kim W."/>
            <person name="Song I."/>
            <person name="Jeong J.-H."/>
            <person name="Kim D."/>
            <person name="Kim S."/>
            <person name="Ryu S."/>
            <person name="Song J.Y."/>
            <person name="Lee S.K."/>
        </authorList>
    </citation>
    <scope>NUCLEOTIDE SEQUENCE [LARGE SCALE GENOMIC DNA]</scope>
    <source>
        <tissue evidence="1">Muscle</tissue>
    </source>
</reference>
<keyword evidence="2" id="KW-1185">Reference proteome</keyword>
<organism evidence="1 2">
    <name type="scientific">Liparis tanakae</name>
    <name type="common">Tanaka's snailfish</name>
    <dbReference type="NCBI Taxonomy" id="230148"/>
    <lineage>
        <taxon>Eukaryota</taxon>
        <taxon>Metazoa</taxon>
        <taxon>Chordata</taxon>
        <taxon>Craniata</taxon>
        <taxon>Vertebrata</taxon>
        <taxon>Euteleostomi</taxon>
        <taxon>Actinopterygii</taxon>
        <taxon>Neopterygii</taxon>
        <taxon>Teleostei</taxon>
        <taxon>Neoteleostei</taxon>
        <taxon>Acanthomorphata</taxon>
        <taxon>Eupercaria</taxon>
        <taxon>Perciformes</taxon>
        <taxon>Cottioidei</taxon>
        <taxon>Cottales</taxon>
        <taxon>Liparidae</taxon>
        <taxon>Liparis</taxon>
    </lineage>
</organism>
<dbReference type="AlphaFoldDB" id="A0A4Z2JET1"/>
<accession>A0A4Z2JET1</accession>
<evidence type="ECO:0000313" key="2">
    <source>
        <dbReference type="Proteomes" id="UP000314294"/>
    </source>
</evidence>
<protein>
    <submittedName>
        <fullName evidence="1">Uncharacterized protein</fullName>
    </submittedName>
</protein>
<dbReference type="Proteomes" id="UP000314294">
    <property type="component" value="Unassembled WGS sequence"/>
</dbReference>
<comment type="caution">
    <text evidence="1">The sequence shown here is derived from an EMBL/GenBank/DDBJ whole genome shotgun (WGS) entry which is preliminary data.</text>
</comment>
<dbReference type="EMBL" id="SRLO01000005">
    <property type="protein sequence ID" value="TNN88477.1"/>
    <property type="molecule type" value="Genomic_DNA"/>
</dbReference>
<proteinExistence type="predicted"/>
<evidence type="ECO:0000313" key="1">
    <source>
        <dbReference type="EMBL" id="TNN88477.1"/>
    </source>
</evidence>